<dbReference type="Proteomes" id="UP000419144">
    <property type="component" value="Unassembled WGS sequence"/>
</dbReference>
<comment type="caution">
    <text evidence="1">The sequence shown here is derived from an EMBL/GenBank/DDBJ whole genome shotgun (WGS) entry which is preliminary data.</text>
</comment>
<evidence type="ECO:0000313" key="2">
    <source>
        <dbReference type="Proteomes" id="UP000419144"/>
    </source>
</evidence>
<dbReference type="OrthoDB" id="271890at2759"/>
<dbReference type="AlphaFoldDB" id="A0A640KPV9"/>
<accession>A0A640KPV9</accession>
<organism evidence="1 2">
    <name type="scientific">Leishmania tarentolae</name>
    <name type="common">Sauroleishmania tarentolae</name>
    <dbReference type="NCBI Taxonomy" id="5689"/>
    <lineage>
        <taxon>Eukaryota</taxon>
        <taxon>Discoba</taxon>
        <taxon>Euglenozoa</taxon>
        <taxon>Kinetoplastea</taxon>
        <taxon>Metakinetoplastina</taxon>
        <taxon>Trypanosomatida</taxon>
        <taxon>Trypanosomatidae</taxon>
        <taxon>Leishmaniinae</taxon>
        <taxon>Leishmania</taxon>
        <taxon>lizard Leishmania</taxon>
    </lineage>
</organism>
<dbReference type="PROSITE" id="PS51257">
    <property type="entry name" value="PROKAR_LIPOPROTEIN"/>
    <property type="match status" value="1"/>
</dbReference>
<gene>
    <name evidence="1" type="ORF">LtaPh_3208100</name>
</gene>
<reference evidence="1" key="1">
    <citation type="submission" date="2019-11" db="EMBL/GenBank/DDBJ databases">
        <title>Leishmania tarentolae CDS.</title>
        <authorList>
            <person name="Goto Y."/>
            <person name="Yamagishi J."/>
        </authorList>
    </citation>
    <scope>NUCLEOTIDE SEQUENCE [LARGE SCALE GENOMIC DNA]</scope>
    <source>
        <strain evidence="1">Parrot Tar II</strain>
    </source>
</reference>
<sequence length="485" mass="52247">MRSSPALPLYPTYVMHCSVICLVLLLLSCVFAPPLAPSVTFFFCDVMLYASDLHPNLPPLLAPVAGEIAREAPGTCCFSSSCYFFSAPPPPPAFRMAGASDRGAAYLSCRIHSLPACFSRAAVAVCKLTSPPADIPPLVSLCRHALPGYNAREGGVFSTAAGHLHPRHQLPFVLSRVAASKAIASLLPCRRSACPTEEDLPAVVFTDRREAAPTLHGCRLSITHEDSAAASVAWPVSSSQFSSFKDSSVPARRLCMEKELCGSHSALPDATATSFTYAIDVANVAEVHRVRSRFPHLGQRWMPQCITTASAEDVRCALTCLQKQHQESVAVVGVPEERRGSEVISAPQATCRRDEWWRHLAAPYASEADAYAAVVLAQHWGARECAVKLVGIPGRSFAYECLRALPLSGADAVITESTPFTTSFMVPHTLYCAEVHGMEAETLAQQGLRPLLYLYTWTEWVPFNGTGDLPYVVVLACAPSSSGAQ</sequence>
<protein>
    <submittedName>
        <fullName evidence="1">Uncharacterized protein</fullName>
    </submittedName>
</protein>
<name>A0A640KPV9_LEITA</name>
<evidence type="ECO:0000313" key="1">
    <source>
        <dbReference type="EMBL" id="GET91408.1"/>
    </source>
</evidence>
<dbReference type="VEuPathDB" id="TriTrypDB:LtaPh_3208100"/>
<proteinExistence type="predicted"/>
<keyword evidence="2" id="KW-1185">Reference proteome</keyword>
<dbReference type="EMBL" id="BLBS01000048">
    <property type="protein sequence ID" value="GET91408.1"/>
    <property type="molecule type" value="Genomic_DNA"/>
</dbReference>